<protein>
    <submittedName>
        <fullName evidence="2">Uncharacterized protein</fullName>
    </submittedName>
</protein>
<feature type="compositionally biased region" description="Polar residues" evidence="1">
    <location>
        <begin position="128"/>
        <end position="145"/>
    </location>
</feature>
<dbReference type="AlphaFoldDB" id="A0A167X9R6"/>
<evidence type="ECO:0000313" key="3">
    <source>
        <dbReference type="Proteomes" id="UP000076532"/>
    </source>
</evidence>
<keyword evidence="3" id="KW-1185">Reference proteome</keyword>
<name>A0A167X9R6_9AGAM</name>
<reference evidence="2 3" key="1">
    <citation type="journal article" date="2016" name="Mol. Biol. Evol.">
        <title>Comparative Genomics of Early-Diverging Mushroom-Forming Fungi Provides Insights into the Origins of Lignocellulose Decay Capabilities.</title>
        <authorList>
            <person name="Nagy L.G."/>
            <person name="Riley R."/>
            <person name="Tritt A."/>
            <person name="Adam C."/>
            <person name="Daum C."/>
            <person name="Floudas D."/>
            <person name="Sun H."/>
            <person name="Yadav J.S."/>
            <person name="Pangilinan J."/>
            <person name="Larsson K.H."/>
            <person name="Matsuura K."/>
            <person name="Barry K."/>
            <person name="Labutti K."/>
            <person name="Kuo R."/>
            <person name="Ohm R.A."/>
            <person name="Bhattacharya S.S."/>
            <person name="Shirouzu T."/>
            <person name="Yoshinaga Y."/>
            <person name="Martin F.M."/>
            <person name="Grigoriev I.V."/>
            <person name="Hibbett D.S."/>
        </authorList>
    </citation>
    <scope>NUCLEOTIDE SEQUENCE [LARGE SCALE GENOMIC DNA]</scope>
    <source>
        <strain evidence="2 3">CBS 109695</strain>
    </source>
</reference>
<organism evidence="2 3">
    <name type="scientific">Athelia psychrophila</name>
    <dbReference type="NCBI Taxonomy" id="1759441"/>
    <lineage>
        <taxon>Eukaryota</taxon>
        <taxon>Fungi</taxon>
        <taxon>Dikarya</taxon>
        <taxon>Basidiomycota</taxon>
        <taxon>Agaricomycotina</taxon>
        <taxon>Agaricomycetes</taxon>
        <taxon>Agaricomycetidae</taxon>
        <taxon>Atheliales</taxon>
        <taxon>Atheliaceae</taxon>
        <taxon>Athelia</taxon>
    </lineage>
</organism>
<feature type="region of interest" description="Disordered" evidence="1">
    <location>
        <begin position="124"/>
        <end position="167"/>
    </location>
</feature>
<dbReference type="EMBL" id="KV417766">
    <property type="protein sequence ID" value="KZP06982.1"/>
    <property type="molecule type" value="Genomic_DNA"/>
</dbReference>
<sequence length="167" mass="18017">MVSPEAFVKRRSFVKRWAGNSTSALRQAIHIDKARRLEGVVAEHEQALTSQQESQESCRNPRFSILSILRLTTSRMRCSSNLELGMAMGSTSTIIRNVSLPVVLHMAGSSFFLIINAHAHAGAERPQTAGSSRNGHGSNSTSTPDEGSKCISASAPRGASRRVISGR</sequence>
<gene>
    <name evidence="2" type="ORF">FIBSPDRAFT_296958</name>
</gene>
<proteinExistence type="predicted"/>
<dbReference type="Proteomes" id="UP000076532">
    <property type="component" value="Unassembled WGS sequence"/>
</dbReference>
<evidence type="ECO:0000256" key="1">
    <source>
        <dbReference type="SAM" id="MobiDB-lite"/>
    </source>
</evidence>
<accession>A0A167X9R6</accession>
<evidence type="ECO:0000313" key="2">
    <source>
        <dbReference type="EMBL" id="KZP06982.1"/>
    </source>
</evidence>